<accession>A0A284RPW3</accession>
<feature type="region of interest" description="Disordered" evidence="1">
    <location>
        <begin position="106"/>
        <end position="133"/>
    </location>
</feature>
<dbReference type="Proteomes" id="UP000219338">
    <property type="component" value="Unassembled WGS sequence"/>
</dbReference>
<organism evidence="2 3">
    <name type="scientific">Armillaria ostoyae</name>
    <name type="common">Armillaria root rot fungus</name>
    <dbReference type="NCBI Taxonomy" id="47428"/>
    <lineage>
        <taxon>Eukaryota</taxon>
        <taxon>Fungi</taxon>
        <taxon>Dikarya</taxon>
        <taxon>Basidiomycota</taxon>
        <taxon>Agaricomycotina</taxon>
        <taxon>Agaricomycetes</taxon>
        <taxon>Agaricomycetidae</taxon>
        <taxon>Agaricales</taxon>
        <taxon>Marasmiineae</taxon>
        <taxon>Physalacriaceae</taxon>
        <taxon>Armillaria</taxon>
    </lineage>
</organism>
<evidence type="ECO:0000313" key="3">
    <source>
        <dbReference type="Proteomes" id="UP000219338"/>
    </source>
</evidence>
<proteinExistence type="predicted"/>
<dbReference type="AlphaFoldDB" id="A0A284RPW3"/>
<feature type="region of interest" description="Disordered" evidence="1">
    <location>
        <begin position="20"/>
        <end position="93"/>
    </location>
</feature>
<evidence type="ECO:0000256" key="1">
    <source>
        <dbReference type="SAM" id="MobiDB-lite"/>
    </source>
</evidence>
<keyword evidence="3" id="KW-1185">Reference proteome</keyword>
<gene>
    <name evidence="2" type="ORF">ARMOST_14162</name>
</gene>
<dbReference type="EMBL" id="FUEG01000013">
    <property type="protein sequence ID" value="SJL10768.1"/>
    <property type="molecule type" value="Genomic_DNA"/>
</dbReference>
<name>A0A284RPW3_ARMOS</name>
<sequence>MTSTPVLESTNQYVALSIKGDKDDDNDLCPWDDRHDAGDTAATMGEQSRRDPYGDLRLKEQSGKTSKDRHSCLPAQAKAAEPAGHKAESPINVNTKDDAAGAATLFPPSYSQGIEPIAPSDPPRPEEAGQTGKTVFAAWEQLLPSLADPPLQHTEGE</sequence>
<feature type="compositionally biased region" description="Basic and acidic residues" evidence="1">
    <location>
        <begin position="47"/>
        <end position="71"/>
    </location>
</feature>
<evidence type="ECO:0000313" key="2">
    <source>
        <dbReference type="EMBL" id="SJL10768.1"/>
    </source>
</evidence>
<protein>
    <submittedName>
        <fullName evidence="2">Uncharacterized protein</fullName>
    </submittedName>
</protein>
<reference evidence="3" key="1">
    <citation type="journal article" date="2017" name="Nat. Ecol. Evol.">
        <title>Genome expansion and lineage-specific genetic innovations in the forest pathogenic fungi Armillaria.</title>
        <authorList>
            <person name="Sipos G."/>
            <person name="Prasanna A.N."/>
            <person name="Walter M.C."/>
            <person name="O'Connor E."/>
            <person name="Balint B."/>
            <person name="Krizsan K."/>
            <person name="Kiss B."/>
            <person name="Hess J."/>
            <person name="Varga T."/>
            <person name="Slot J."/>
            <person name="Riley R."/>
            <person name="Boka B."/>
            <person name="Rigling D."/>
            <person name="Barry K."/>
            <person name="Lee J."/>
            <person name="Mihaltcheva S."/>
            <person name="LaButti K."/>
            <person name="Lipzen A."/>
            <person name="Waldron R."/>
            <person name="Moloney N.M."/>
            <person name="Sperisen C."/>
            <person name="Kredics L."/>
            <person name="Vagvoelgyi C."/>
            <person name="Patrignani A."/>
            <person name="Fitzpatrick D."/>
            <person name="Nagy I."/>
            <person name="Doyle S."/>
            <person name="Anderson J.B."/>
            <person name="Grigoriev I.V."/>
            <person name="Gueldener U."/>
            <person name="Muensterkoetter M."/>
            <person name="Nagy L.G."/>
        </authorList>
    </citation>
    <scope>NUCLEOTIDE SEQUENCE [LARGE SCALE GENOMIC DNA]</scope>
    <source>
        <strain evidence="3">C18/9</strain>
    </source>
</reference>